<gene>
    <name evidence="1" type="ORF">PGTUg99_016928</name>
</gene>
<name>A0A5B0PHL1_PUCGR</name>
<organism evidence="1 2">
    <name type="scientific">Puccinia graminis f. sp. tritici</name>
    <dbReference type="NCBI Taxonomy" id="56615"/>
    <lineage>
        <taxon>Eukaryota</taxon>
        <taxon>Fungi</taxon>
        <taxon>Dikarya</taxon>
        <taxon>Basidiomycota</taxon>
        <taxon>Pucciniomycotina</taxon>
        <taxon>Pucciniomycetes</taxon>
        <taxon>Pucciniales</taxon>
        <taxon>Pucciniaceae</taxon>
        <taxon>Puccinia</taxon>
    </lineage>
</organism>
<protein>
    <submittedName>
        <fullName evidence="1">Uncharacterized protein</fullName>
    </submittedName>
</protein>
<evidence type="ECO:0000313" key="1">
    <source>
        <dbReference type="EMBL" id="KAA1100523.1"/>
    </source>
</evidence>
<evidence type="ECO:0000313" key="2">
    <source>
        <dbReference type="Proteomes" id="UP000325313"/>
    </source>
</evidence>
<accession>A0A5B0PHL1</accession>
<reference evidence="1 2" key="1">
    <citation type="submission" date="2019-05" db="EMBL/GenBank/DDBJ databases">
        <title>Emergence of the Ug99 lineage of the wheat stem rust pathogen through somatic hybridization.</title>
        <authorList>
            <person name="Li F."/>
            <person name="Upadhyaya N.M."/>
            <person name="Sperschneider J."/>
            <person name="Matny O."/>
            <person name="Nguyen-Phuc H."/>
            <person name="Mago R."/>
            <person name="Raley C."/>
            <person name="Miller M.E."/>
            <person name="Silverstein K.A.T."/>
            <person name="Henningsen E."/>
            <person name="Hirsch C.D."/>
            <person name="Visser B."/>
            <person name="Pretorius Z.A."/>
            <person name="Steffenson B.J."/>
            <person name="Schwessinger B."/>
            <person name="Dodds P.N."/>
            <person name="Figueroa M."/>
        </authorList>
    </citation>
    <scope>NUCLEOTIDE SEQUENCE [LARGE SCALE GENOMIC DNA]</scope>
    <source>
        <strain evidence="1 2">Ug99</strain>
    </source>
</reference>
<proteinExistence type="predicted"/>
<dbReference type="AlphaFoldDB" id="A0A5B0PHL1"/>
<sequence>MFSTKASKPRAYTAYLVITLVTSSAHLSKARSSLLPMSGAWPQCGQFIDINYNGPPGTMLCGTSDRENYQCDKDKCNSGEGPSSDPKQHPFSQMTWHNCQRDAQHGEPAAEGRTVTRTVSMHADYQKQTVAVWGGEDGLTSNFNFFYTCAFSAQNDHRSYCRDCTLVWKELKEEDGLDV</sequence>
<comment type="caution">
    <text evidence="1">The sequence shown here is derived from an EMBL/GenBank/DDBJ whole genome shotgun (WGS) entry which is preliminary data.</text>
</comment>
<dbReference type="Proteomes" id="UP000325313">
    <property type="component" value="Unassembled WGS sequence"/>
</dbReference>
<dbReference type="EMBL" id="VDEP01000340">
    <property type="protein sequence ID" value="KAA1100523.1"/>
    <property type="molecule type" value="Genomic_DNA"/>
</dbReference>